<protein>
    <submittedName>
        <fullName evidence="2">Uncharacterized protein</fullName>
    </submittedName>
</protein>
<feature type="chain" id="PRO_5046609360" evidence="1">
    <location>
        <begin position="24"/>
        <end position="387"/>
    </location>
</feature>
<dbReference type="Proteomes" id="UP001500929">
    <property type="component" value="Unassembled WGS sequence"/>
</dbReference>
<dbReference type="EMBL" id="BAAAQY010000001">
    <property type="protein sequence ID" value="GAA2224114.1"/>
    <property type="molecule type" value="Genomic_DNA"/>
</dbReference>
<gene>
    <name evidence="2" type="ORF">GCM10009851_04310</name>
</gene>
<evidence type="ECO:0000313" key="3">
    <source>
        <dbReference type="Proteomes" id="UP001500929"/>
    </source>
</evidence>
<proteinExistence type="predicted"/>
<reference evidence="2 3" key="1">
    <citation type="journal article" date="2019" name="Int. J. Syst. Evol. Microbiol.">
        <title>The Global Catalogue of Microorganisms (GCM) 10K type strain sequencing project: providing services to taxonomists for standard genome sequencing and annotation.</title>
        <authorList>
            <consortium name="The Broad Institute Genomics Platform"/>
            <consortium name="The Broad Institute Genome Sequencing Center for Infectious Disease"/>
            <person name="Wu L."/>
            <person name="Ma J."/>
        </authorList>
    </citation>
    <scope>NUCLEOTIDE SEQUENCE [LARGE SCALE GENOMIC DNA]</scope>
    <source>
        <strain evidence="2 3">JCM 16117</strain>
    </source>
</reference>
<keyword evidence="1" id="KW-0732">Signal</keyword>
<evidence type="ECO:0000256" key="1">
    <source>
        <dbReference type="SAM" id="SignalP"/>
    </source>
</evidence>
<name>A0ABN3D942_9MICO</name>
<comment type="caution">
    <text evidence="2">The sequence shown here is derived from an EMBL/GenBank/DDBJ whole genome shotgun (WGS) entry which is preliminary data.</text>
</comment>
<accession>A0ABN3D942</accession>
<sequence length="387" mass="39687">MLAASTVVVAVAIAAAAPAAATAAPLPASAPAVSAGSLADPLAVLGAIAPELLDDTRIPAGAGTRADLRAAGAGTAFDVEIPADPSSALSLTPTETEGSGLPVAITIGGAEGQAKNHGGITAYSGGHDSAAYVQPVENGVRLLTALASPAAGSDFSYDFALPDGAYPTELPTGETLLSDAAHHYIGTLEAPWARDATGRELATSYSWSGHTLIQHVELAADTAFPVLLDPLWLYSYDFSTTSTGWAVNHPKATEGSVSRLLHGCFNCWFPIFGAPRSYPADGQILPLSITPFTWSPTAAPVRSQTANGGALQFVALDGHFDGAGSVITFSWYNDPSGYLHLYVHAMVMKDNGPYLNVLNARAAGANWLLYWKKVADNANGTSGGGGV</sequence>
<keyword evidence="3" id="KW-1185">Reference proteome</keyword>
<feature type="signal peptide" evidence="1">
    <location>
        <begin position="1"/>
        <end position="23"/>
    </location>
</feature>
<evidence type="ECO:0000313" key="2">
    <source>
        <dbReference type="EMBL" id="GAA2224114.1"/>
    </source>
</evidence>
<organism evidence="2 3">
    <name type="scientific">Herbiconiux moechotypicola</name>
    <dbReference type="NCBI Taxonomy" id="637393"/>
    <lineage>
        <taxon>Bacteria</taxon>
        <taxon>Bacillati</taxon>
        <taxon>Actinomycetota</taxon>
        <taxon>Actinomycetes</taxon>
        <taxon>Micrococcales</taxon>
        <taxon>Microbacteriaceae</taxon>
        <taxon>Herbiconiux</taxon>
    </lineage>
</organism>